<dbReference type="SUPFAM" id="SSF53756">
    <property type="entry name" value="UDP-Glycosyltransferase/glycogen phosphorylase"/>
    <property type="match status" value="1"/>
</dbReference>
<evidence type="ECO:0000256" key="4">
    <source>
        <dbReference type="RuleBase" id="RU362057"/>
    </source>
</evidence>
<dbReference type="FunFam" id="3.40.50.2000:FF:000060">
    <property type="entry name" value="Glycosyltransferase"/>
    <property type="match status" value="1"/>
</dbReference>
<dbReference type="InParanoid" id="A0A7J7CUP6"/>
<dbReference type="InterPro" id="IPR058980">
    <property type="entry name" value="Glyco_transf_N"/>
</dbReference>
<sequence>MVNHCKTGQNGLKQQDVVVVMVPLPAQGHLNQLLQLSRLVSSYNIPVHYVGTTTHTSQAKHRVQGWDLLAATNIYFHSFKIPPHQTPSPADSNLSNRFPSYWLPAFNASLNLTEPVSKLLHALSIMSRRVIVIHDSLMASVVQEVGVISNAESYTFHSVSAFTIFLYILEQMEKKPIEYSNVLIPDEIPSLEGCFSLEFVDFMKSQYKYHKNISGKVYNTCRVIEGDYMDLLERQSKDKGIKHWALGPFNPIKLNPEKKRSESRHSCLEWLDIQDNNSVIYVSFGTSTSMNEQEISELAGGLRKSKQKFIWVLRDANKGHVFNEVRDVGRGKLPKGYEESVKEIGLVVRDWAPQLEILAHPAIGGFMSHCGWNSCMESITMGVPIAAWPMHSDQPRNTVLITKLLKIGIVVKDWERREKLVTSGIVEGAVKRLMASKEGDEMRKRAAELGSKVRRSTGEGGVSLREFDSFIAHITSTRR</sequence>
<name>A0A7J7CUP6_TRIWF</name>
<organism evidence="6 7">
    <name type="scientific">Tripterygium wilfordii</name>
    <name type="common">Thunder God vine</name>
    <dbReference type="NCBI Taxonomy" id="458696"/>
    <lineage>
        <taxon>Eukaryota</taxon>
        <taxon>Viridiplantae</taxon>
        <taxon>Streptophyta</taxon>
        <taxon>Embryophyta</taxon>
        <taxon>Tracheophyta</taxon>
        <taxon>Spermatophyta</taxon>
        <taxon>Magnoliopsida</taxon>
        <taxon>eudicotyledons</taxon>
        <taxon>Gunneridae</taxon>
        <taxon>Pentapetalae</taxon>
        <taxon>rosids</taxon>
        <taxon>fabids</taxon>
        <taxon>Celastrales</taxon>
        <taxon>Celastraceae</taxon>
        <taxon>Tripterygium</taxon>
    </lineage>
</organism>
<proteinExistence type="inferred from homology"/>
<dbReference type="EC" id="2.4.1.-" evidence="4"/>
<reference evidence="6 7" key="1">
    <citation type="journal article" date="2020" name="Nat. Commun.">
        <title>Genome of Tripterygium wilfordii and identification of cytochrome P450 involved in triptolide biosynthesis.</title>
        <authorList>
            <person name="Tu L."/>
            <person name="Su P."/>
            <person name="Zhang Z."/>
            <person name="Gao L."/>
            <person name="Wang J."/>
            <person name="Hu T."/>
            <person name="Zhou J."/>
            <person name="Zhang Y."/>
            <person name="Zhao Y."/>
            <person name="Liu Y."/>
            <person name="Song Y."/>
            <person name="Tong Y."/>
            <person name="Lu Y."/>
            <person name="Yang J."/>
            <person name="Xu C."/>
            <person name="Jia M."/>
            <person name="Peters R.J."/>
            <person name="Huang L."/>
            <person name="Gao W."/>
        </authorList>
    </citation>
    <scope>NUCLEOTIDE SEQUENCE [LARGE SCALE GENOMIC DNA]</scope>
    <source>
        <strain evidence="7">cv. XIE 37</strain>
        <tissue evidence="6">Leaf</tissue>
    </source>
</reference>
<dbReference type="PANTHER" id="PTHR48044:SF22">
    <property type="entry name" value="GLYCOSYLTRANSFERASE"/>
    <property type="match status" value="1"/>
</dbReference>
<keyword evidence="2 3" id="KW-0808">Transferase</keyword>
<evidence type="ECO:0000313" key="6">
    <source>
        <dbReference type="EMBL" id="KAF5737679.1"/>
    </source>
</evidence>
<keyword evidence="7" id="KW-1185">Reference proteome</keyword>
<keyword evidence="3" id="KW-0328">Glycosyltransferase</keyword>
<evidence type="ECO:0000313" key="7">
    <source>
        <dbReference type="Proteomes" id="UP000593562"/>
    </source>
</evidence>
<protein>
    <recommendedName>
        <fullName evidence="4">Glycosyltransferase</fullName>
        <ecNumber evidence="4">2.4.1.-</ecNumber>
    </recommendedName>
</protein>
<dbReference type="PANTHER" id="PTHR48044">
    <property type="entry name" value="GLYCOSYLTRANSFERASE"/>
    <property type="match status" value="1"/>
</dbReference>
<dbReference type="GO" id="GO:0009690">
    <property type="term" value="P:cytokinin metabolic process"/>
    <property type="evidence" value="ECO:0007669"/>
    <property type="project" value="UniProtKB-ARBA"/>
</dbReference>
<dbReference type="AlphaFoldDB" id="A0A7J7CUP6"/>
<comment type="caution">
    <text evidence="6">The sequence shown here is derived from an EMBL/GenBank/DDBJ whole genome shotgun (WGS) entry which is preliminary data.</text>
</comment>
<dbReference type="FunFam" id="3.40.50.2000:FF:000238">
    <property type="entry name" value="Glycosyltransferase"/>
    <property type="match status" value="1"/>
</dbReference>
<accession>A0A7J7CUP6</accession>
<dbReference type="InterPro" id="IPR035595">
    <property type="entry name" value="UDP_glycos_trans_CS"/>
</dbReference>
<dbReference type="Gene3D" id="3.40.50.2000">
    <property type="entry name" value="Glycogen Phosphorylase B"/>
    <property type="match status" value="2"/>
</dbReference>
<feature type="domain" description="Glycosyltransferase N-terminal" evidence="5">
    <location>
        <begin position="16"/>
        <end position="251"/>
    </location>
</feature>
<evidence type="ECO:0000256" key="2">
    <source>
        <dbReference type="ARBA" id="ARBA00022679"/>
    </source>
</evidence>
<evidence type="ECO:0000259" key="5">
    <source>
        <dbReference type="Pfam" id="PF26168"/>
    </source>
</evidence>
<dbReference type="OrthoDB" id="5835829at2759"/>
<dbReference type="GO" id="GO:0050404">
    <property type="term" value="F:zeatin O-beta-D-xylosyltransferase activity"/>
    <property type="evidence" value="ECO:0007669"/>
    <property type="project" value="UniProtKB-ARBA"/>
</dbReference>
<dbReference type="EMBL" id="JAAARO010000013">
    <property type="protein sequence ID" value="KAF5737679.1"/>
    <property type="molecule type" value="Genomic_DNA"/>
</dbReference>
<dbReference type="Pfam" id="PF00201">
    <property type="entry name" value="UDPGT"/>
    <property type="match status" value="1"/>
</dbReference>
<dbReference type="Pfam" id="PF26168">
    <property type="entry name" value="Glyco_transf_N"/>
    <property type="match status" value="1"/>
</dbReference>
<evidence type="ECO:0000256" key="3">
    <source>
        <dbReference type="RuleBase" id="RU003718"/>
    </source>
</evidence>
<dbReference type="PROSITE" id="PS00375">
    <property type="entry name" value="UDPGT"/>
    <property type="match status" value="1"/>
</dbReference>
<evidence type="ECO:0000256" key="1">
    <source>
        <dbReference type="ARBA" id="ARBA00009995"/>
    </source>
</evidence>
<dbReference type="Proteomes" id="UP000593562">
    <property type="component" value="Unassembled WGS sequence"/>
</dbReference>
<gene>
    <name evidence="6" type="ORF">HS088_TW13G00567</name>
</gene>
<comment type="similarity">
    <text evidence="1 3">Belongs to the UDP-glycosyltransferase family.</text>
</comment>
<dbReference type="InterPro" id="IPR002213">
    <property type="entry name" value="UDP_glucos_trans"/>
</dbReference>
<dbReference type="CDD" id="cd03784">
    <property type="entry name" value="GT1_Gtf-like"/>
    <property type="match status" value="1"/>
</dbReference>